<gene>
    <name evidence="1" type="ORF">GJ744_001026</name>
</gene>
<dbReference type="Proteomes" id="UP000606974">
    <property type="component" value="Unassembled WGS sequence"/>
</dbReference>
<proteinExistence type="predicted"/>
<reference evidence="1" key="1">
    <citation type="submission" date="2020-02" db="EMBL/GenBank/DDBJ databases">
        <authorList>
            <person name="Palmer J.M."/>
        </authorList>
    </citation>
    <scope>NUCLEOTIDE SEQUENCE</scope>
    <source>
        <strain evidence="1">EPUS1.4</strain>
        <tissue evidence="1">Thallus</tissue>
    </source>
</reference>
<name>A0A8H7AA40_9EURO</name>
<accession>A0A8H7AA40</accession>
<organism evidence="1 2">
    <name type="scientific">Endocarpon pusillum</name>
    <dbReference type="NCBI Taxonomy" id="364733"/>
    <lineage>
        <taxon>Eukaryota</taxon>
        <taxon>Fungi</taxon>
        <taxon>Dikarya</taxon>
        <taxon>Ascomycota</taxon>
        <taxon>Pezizomycotina</taxon>
        <taxon>Eurotiomycetes</taxon>
        <taxon>Chaetothyriomycetidae</taxon>
        <taxon>Verrucariales</taxon>
        <taxon>Verrucariaceae</taxon>
        <taxon>Endocarpon</taxon>
    </lineage>
</organism>
<sequence>MRISLSVTAPASRILPPSSTWQVKHCQTIRPFAYDNVRGDSKYSCRVQHRCWIGQTSVSSFQVDGRSDTLSPWQGDTRPPLLGTVQGSRQWSNLNVRFEKIPVSTEGESAAMRVKVAPLYTFRIREHSRRQSSSESCWMQSASSRDTVYQDSGL</sequence>
<keyword evidence="2" id="KW-1185">Reference proteome</keyword>
<comment type="caution">
    <text evidence="1">The sequence shown here is derived from an EMBL/GenBank/DDBJ whole genome shotgun (WGS) entry which is preliminary data.</text>
</comment>
<evidence type="ECO:0000313" key="1">
    <source>
        <dbReference type="EMBL" id="KAF7505323.1"/>
    </source>
</evidence>
<dbReference type="AlphaFoldDB" id="A0A8H7AA40"/>
<evidence type="ECO:0000313" key="2">
    <source>
        <dbReference type="Proteomes" id="UP000606974"/>
    </source>
</evidence>
<dbReference type="EMBL" id="JAACFV010000112">
    <property type="protein sequence ID" value="KAF7505323.1"/>
    <property type="molecule type" value="Genomic_DNA"/>
</dbReference>
<protein>
    <submittedName>
        <fullName evidence="1">Uncharacterized protein</fullName>
    </submittedName>
</protein>